<protein>
    <recommendedName>
        <fullName evidence="2">Retrotransposon gag domain-containing protein</fullName>
    </recommendedName>
</protein>
<dbReference type="EMBL" id="JAVXUP010001018">
    <property type="protein sequence ID" value="KAK3017190.1"/>
    <property type="molecule type" value="Genomic_DNA"/>
</dbReference>
<evidence type="ECO:0000259" key="2">
    <source>
        <dbReference type="Pfam" id="PF03732"/>
    </source>
</evidence>
<feature type="domain" description="Retrotransposon gag" evidence="2">
    <location>
        <begin position="130"/>
        <end position="220"/>
    </location>
</feature>
<feature type="region of interest" description="Disordered" evidence="1">
    <location>
        <begin position="42"/>
        <end position="74"/>
    </location>
</feature>
<proteinExistence type="predicted"/>
<accession>A0AA89AVW4</accession>
<feature type="compositionally biased region" description="Basic and acidic residues" evidence="1">
    <location>
        <begin position="269"/>
        <end position="283"/>
    </location>
</feature>
<organism evidence="3 4">
    <name type="scientific">Escallonia herrerae</name>
    <dbReference type="NCBI Taxonomy" id="1293975"/>
    <lineage>
        <taxon>Eukaryota</taxon>
        <taxon>Viridiplantae</taxon>
        <taxon>Streptophyta</taxon>
        <taxon>Embryophyta</taxon>
        <taxon>Tracheophyta</taxon>
        <taxon>Spermatophyta</taxon>
        <taxon>Magnoliopsida</taxon>
        <taxon>eudicotyledons</taxon>
        <taxon>Gunneridae</taxon>
        <taxon>Pentapetalae</taxon>
        <taxon>asterids</taxon>
        <taxon>campanulids</taxon>
        <taxon>Escalloniales</taxon>
        <taxon>Escalloniaceae</taxon>
        <taxon>Escallonia</taxon>
    </lineage>
</organism>
<dbReference type="Pfam" id="PF03732">
    <property type="entry name" value="Retrotrans_gag"/>
    <property type="match status" value="1"/>
</dbReference>
<dbReference type="PANTHER" id="PTHR33223">
    <property type="entry name" value="CCHC-TYPE DOMAIN-CONTAINING PROTEIN"/>
    <property type="match status" value="1"/>
</dbReference>
<feature type="compositionally biased region" description="Basic and acidic residues" evidence="1">
    <location>
        <begin position="248"/>
        <end position="259"/>
    </location>
</feature>
<sequence length="283" mass="33179">MHTTKVQKQPIRNCLISSQEERHEGAAMYPHDPNQHFIHIDDEQSDEERRNPRHRRQEHSYEAHSRRDTSRRPKANYYEAPSTRRTVLIPNFKMPQCDTYDGMGDPMEHLARFTSCMNLHLVPDQIMCRAFPVTLKGAAHAWFQHLTPRSVSCWARLVESFCGNFLMSRIQRKNSSALFHIVQGPKESLKSYYTRFNTEKLLIDHLDSGVTFAAMARGVRPRTPLRFLLNKHPLENMTDLLDRVEKYLRAEEDSAHPQEEPNSNQKRRDRTDSRNPDSESKRT</sequence>
<dbReference type="Proteomes" id="UP001188597">
    <property type="component" value="Unassembled WGS sequence"/>
</dbReference>
<evidence type="ECO:0000313" key="3">
    <source>
        <dbReference type="EMBL" id="KAK3017190.1"/>
    </source>
</evidence>
<feature type="region of interest" description="Disordered" evidence="1">
    <location>
        <begin position="248"/>
        <end position="283"/>
    </location>
</feature>
<evidence type="ECO:0000256" key="1">
    <source>
        <dbReference type="SAM" id="MobiDB-lite"/>
    </source>
</evidence>
<name>A0AA89AVW4_9ASTE</name>
<feature type="compositionally biased region" description="Basic and acidic residues" evidence="1">
    <location>
        <begin position="58"/>
        <end position="71"/>
    </location>
</feature>
<evidence type="ECO:0000313" key="4">
    <source>
        <dbReference type="Proteomes" id="UP001188597"/>
    </source>
</evidence>
<reference evidence="3" key="1">
    <citation type="submission" date="2022-12" db="EMBL/GenBank/DDBJ databases">
        <title>Draft genome assemblies for two species of Escallonia (Escalloniales).</title>
        <authorList>
            <person name="Chanderbali A."/>
            <person name="Dervinis C."/>
            <person name="Anghel I."/>
            <person name="Soltis D."/>
            <person name="Soltis P."/>
            <person name="Zapata F."/>
        </authorList>
    </citation>
    <scope>NUCLEOTIDE SEQUENCE</scope>
    <source>
        <strain evidence="3">UCBG64.0493</strain>
        <tissue evidence="3">Leaf</tissue>
    </source>
</reference>
<keyword evidence="4" id="KW-1185">Reference proteome</keyword>
<comment type="caution">
    <text evidence="3">The sequence shown here is derived from an EMBL/GenBank/DDBJ whole genome shotgun (WGS) entry which is preliminary data.</text>
</comment>
<dbReference type="AlphaFoldDB" id="A0AA89AVW4"/>
<gene>
    <name evidence="3" type="ORF">RJ639_007841</name>
</gene>
<dbReference type="InterPro" id="IPR005162">
    <property type="entry name" value="Retrotrans_gag_dom"/>
</dbReference>
<dbReference type="PANTHER" id="PTHR33223:SF10">
    <property type="entry name" value="AMINOTRANSFERASE-LIKE PLANT MOBILE DOMAIN-CONTAINING PROTEIN"/>
    <property type="match status" value="1"/>
</dbReference>